<dbReference type="InterPro" id="IPR033369">
    <property type="entry name" value="C19orf12"/>
</dbReference>
<reference evidence="1" key="1">
    <citation type="journal article" date="2014" name="Front. Microbiol.">
        <title>High frequency of phylogenetically diverse reductive dehalogenase-homologous genes in deep subseafloor sedimentary metagenomes.</title>
        <authorList>
            <person name="Kawai M."/>
            <person name="Futagami T."/>
            <person name="Toyoda A."/>
            <person name="Takaki Y."/>
            <person name="Nishi S."/>
            <person name="Hori S."/>
            <person name="Arai W."/>
            <person name="Tsubouchi T."/>
            <person name="Morono Y."/>
            <person name="Uchiyama I."/>
            <person name="Ito T."/>
            <person name="Fujiyama A."/>
            <person name="Inagaki F."/>
            <person name="Takami H."/>
        </authorList>
    </citation>
    <scope>NUCLEOTIDE SEQUENCE</scope>
    <source>
        <strain evidence="1">Expedition CK06-06</strain>
    </source>
</reference>
<evidence type="ECO:0008006" key="2">
    <source>
        <dbReference type="Google" id="ProtNLM"/>
    </source>
</evidence>
<gene>
    <name evidence="1" type="ORF">S03H2_40972</name>
</gene>
<sequence>MLPWLKISCPFCGIQNIYNPNEIFAEEGKGAPLTGTAIGAIVGGLIGGPAGLILGGALGGTVGLNSEQKEKEIAEKFNKEFV</sequence>
<accession>X1IJN3</accession>
<dbReference type="EMBL" id="BARU01025430">
    <property type="protein sequence ID" value="GAH66334.1"/>
    <property type="molecule type" value="Genomic_DNA"/>
</dbReference>
<organism evidence="1">
    <name type="scientific">marine sediment metagenome</name>
    <dbReference type="NCBI Taxonomy" id="412755"/>
    <lineage>
        <taxon>unclassified sequences</taxon>
        <taxon>metagenomes</taxon>
        <taxon>ecological metagenomes</taxon>
    </lineage>
</organism>
<comment type="caution">
    <text evidence="1">The sequence shown here is derived from an EMBL/GenBank/DDBJ whole genome shotgun (WGS) entry which is preliminary data.</text>
</comment>
<dbReference type="Pfam" id="PF20721">
    <property type="entry name" value="C19orf12"/>
    <property type="match status" value="1"/>
</dbReference>
<proteinExistence type="predicted"/>
<protein>
    <recommendedName>
        <fullName evidence="2">Glycine zipper domain-containing protein</fullName>
    </recommendedName>
</protein>
<name>X1IJN3_9ZZZZ</name>
<evidence type="ECO:0000313" key="1">
    <source>
        <dbReference type="EMBL" id="GAH66334.1"/>
    </source>
</evidence>
<dbReference type="AlphaFoldDB" id="X1IJN3"/>